<sequence length="81" mass="9185">MHWQLQEAKNKLSQVIHEAQTTGPQTITVRGKETAVVISAADYQKLTDKKDSLLKFFQESPLTDVELDLTRSKESGRDIEL</sequence>
<dbReference type="Pfam" id="PF02604">
    <property type="entry name" value="PhdYeFM_antitox"/>
    <property type="match status" value="1"/>
</dbReference>
<comment type="function">
    <text evidence="2">Antitoxin component of a type II toxin-antitoxin (TA) system.</text>
</comment>
<evidence type="ECO:0000313" key="3">
    <source>
        <dbReference type="EMBL" id="QWF69794.1"/>
    </source>
</evidence>
<comment type="similarity">
    <text evidence="1 2">Belongs to the phD/YefM antitoxin family.</text>
</comment>
<evidence type="ECO:0000313" key="4">
    <source>
        <dbReference type="Proteomes" id="UP000676649"/>
    </source>
</evidence>
<accession>A0A975MLH1</accession>
<dbReference type="PANTHER" id="PTHR33713:SF9">
    <property type="entry name" value="ANTITOXIN"/>
    <property type="match status" value="1"/>
</dbReference>
<dbReference type="EMBL" id="CP073754">
    <property type="protein sequence ID" value="QWF69794.1"/>
    <property type="molecule type" value="Genomic_DNA"/>
</dbReference>
<dbReference type="KEGG" id="mpad:KEF85_10475"/>
<protein>
    <recommendedName>
        <fullName evidence="2">Antitoxin</fullName>
    </recommendedName>
</protein>
<proteinExistence type="inferred from homology"/>
<dbReference type="Gene3D" id="3.40.1620.10">
    <property type="entry name" value="YefM-like domain"/>
    <property type="match status" value="1"/>
</dbReference>
<dbReference type="NCBIfam" id="TIGR01552">
    <property type="entry name" value="phd_fam"/>
    <property type="match status" value="1"/>
</dbReference>
<reference evidence="3" key="1">
    <citation type="submission" date="2021-04" db="EMBL/GenBank/DDBJ databases">
        <title>Draft genome sequence data of methanotrophic Methylovulum sp. strain S1L and Methylomonas sp. strain S2AM isolated from boreal lake water columns.</title>
        <authorList>
            <person name="Rissanen A.J."/>
            <person name="Mangayil R."/>
            <person name="Svenning M.M."/>
            <person name="Khanongnuch R."/>
        </authorList>
    </citation>
    <scope>NUCLEOTIDE SEQUENCE</scope>
    <source>
        <strain evidence="3">S2AM</strain>
    </source>
</reference>
<dbReference type="PANTHER" id="PTHR33713">
    <property type="entry name" value="ANTITOXIN YAFN-RELATED"/>
    <property type="match status" value="1"/>
</dbReference>
<dbReference type="InterPro" id="IPR051405">
    <property type="entry name" value="phD/YefM_antitoxin"/>
</dbReference>
<dbReference type="RefSeq" id="WP_215580266.1">
    <property type="nucleotide sequence ID" value="NZ_CP073754.1"/>
</dbReference>
<evidence type="ECO:0000256" key="2">
    <source>
        <dbReference type="RuleBase" id="RU362080"/>
    </source>
</evidence>
<dbReference type="SUPFAM" id="SSF143120">
    <property type="entry name" value="YefM-like"/>
    <property type="match status" value="1"/>
</dbReference>
<evidence type="ECO:0000256" key="1">
    <source>
        <dbReference type="ARBA" id="ARBA00009981"/>
    </source>
</evidence>
<dbReference type="InterPro" id="IPR006442">
    <property type="entry name" value="Antitoxin_Phd/YefM"/>
</dbReference>
<gene>
    <name evidence="3" type="ORF">KEF85_10475</name>
</gene>
<dbReference type="Proteomes" id="UP000676649">
    <property type="component" value="Chromosome"/>
</dbReference>
<keyword evidence="4" id="KW-1185">Reference proteome</keyword>
<name>A0A975MLH1_9GAMM</name>
<dbReference type="InterPro" id="IPR036165">
    <property type="entry name" value="YefM-like_sf"/>
</dbReference>
<organism evidence="3 4">
    <name type="scientific">Methylomonas paludis</name>
    <dbReference type="NCBI Taxonomy" id="1173101"/>
    <lineage>
        <taxon>Bacteria</taxon>
        <taxon>Pseudomonadati</taxon>
        <taxon>Pseudomonadota</taxon>
        <taxon>Gammaproteobacteria</taxon>
        <taxon>Methylococcales</taxon>
        <taxon>Methylococcaceae</taxon>
        <taxon>Methylomonas</taxon>
    </lineage>
</organism>
<dbReference type="AlphaFoldDB" id="A0A975MLH1"/>